<name>A0AAD8HXD9_9APIA</name>
<keyword evidence="3" id="KW-1185">Reference proteome</keyword>
<evidence type="ECO:0008006" key="4">
    <source>
        <dbReference type="Google" id="ProtNLM"/>
    </source>
</evidence>
<comment type="caution">
    <text evidence="2">The sequence shown here is derived from an EMBL/GenBank/DDBJ whole genome shotgun (WGS) entry which is preliminary data.</text>
</comment>
<feature type="region of interest" description="Disordered" evidence="1">
    <location>
        <begin position="500"/>
        <end position="528"/>
    </location>
</feature>
<proteinExistence type="predicted"/>
<feature type="compositionally biased region" description="Basic residues" evidence="1">
    <location>
        <begin position="509"/>
        <end position="528"/>
    </location>
</feature>
<organism evidence="2 3">
    <name type="scientific">Heracleum sosnowskyi</name>
    <dbReference type="NCBI Taxonomy" id="360622"/>
    <lineage>
        <taxon>Eukaryota</taxon>
        <taxon>Viridiplantae</taxon>
        <taxon>Streptophyta</taxon>
        <taxon>Embryophyta</taxon>
        <taxon>Tracheophyta</taxon>
        <taxon>Spermatophyta</taxon>
        <taxon>Magnoliopsida</taxon>
        <taxon>eudicotyledons</taxon>
        <taxon>Gunneridae</taxon>
        <taxon>Pentapetalae</taxon>
        <taxon>asterids</taxon>
        <taxon>campanulids</taxon>
        <taxon>Apiales</taxon>
        <taxon>Apiaceae</taxon>
        <taxon>Apioideae</taxon>
        <taxon>apioid superclade</taxon>
        <taxon>Tordylieae</taxon>
        <taxon>Tordyliinae</taxon>
        <taxon>Heracleum</taxon>
    </lineage>
</organism>
<dbReference type="EMBL" id="JAUIZM010000007">
    <property type="protein sequence ID" value="KAK1374738.1"/>
    <property type="molecule type" value="Genomic_DNA"/>
</dbReference>
<reference evidence="2" key="2">
    <citation type="submission" date="2023-05" db="EMBL/GenBank/DDBJ databases">
        <authorList>
            <person name="Schelkunov M.I."/>
        </authorList>
    </citation>
    <scope>NUCLEOTIDE SEQUENCE</scope>
    <source>
        <strain evidence="2">Hsosn_3</strain>
        <tissue evidence="2">Leaf</tissue>
    </source>
</reference>
<accession>A0AAD8HXD9</accession>
<sequence length="528" mass="59929">MRGKDGRGRGFYSEERVVWNVLVVFGFFNGFGRGKDEVAEKVSEKIPQYADKVPEVAANQEEVEPIFNSTNLFGPEVEKPIFKINEVIAPYLNLGIVRSAEEFVLHVTRELYEIHAPDEPIDDLETAFEKSMDVDMKDSGVVKSKVVVLRNDGGSGTSGLGKVTPAVPKRKTKLPSYLRSPFLQHFGSSAKEGLEPAKLDSLKGLCPFDDNIGNLPDMDLSEHFYNWLDAGLVMKKNRKKFYSKEDNTISPLFNLGSELISEKTWFHTIEYGSSNLSNSISSTIVIMHVNVFFYYLRKLSKYGLSCEMKFTSTDCNFQKNLVSTCGLIAEYEDIECTFSANQDVLDVINGYGLAFSTPWYSVDYVLFPIWLPKQKYWLVAVLNFHERIIRVHNTLSCESITLIVKKALLPLCMLLPHYLLLTNFYSRTDINFSDACYTGKSKTDVLRLVMHNDYSAGTSMKKEFPEVSFDIVCHRSRITYSFYLYAIAKQINGYETEPEYLANGDGHGPRKRTRGGMVQTRKRKMGKA</sequence>
<reference evidence="2" key="1">
    <citation type="submission" date="2023-02" db="EMBL/GenBank/DDBJ databases">
        <title>Genome of toxic invasive species Heracleum sosnowskyi carries increased number of genes despite the absence of recent whole-genome duplications.</title>
        <authorList>
            <person name="Schelkunov M."/>
            <person name="Shtratnikova V."/>
            <person name="Makarenko M."/>
            <person name="Klepikova A."/>
            <person name="Omelchenko D."/>
            <person name="Novikova G."/>
            <person name="Obukhova E."/>
            <person name="Bogdanov V."/>
            <person name="Penin A."/>
            <person name="Logacheva M."/>
        </authorList>
    </citation>
    <scope>NUCLEOTIDE SEQUENCE</scope>
    <source>
        <strain evidence="2">Hsosn_3</strain>
        <tissue evidence="2">Leaf</tissue>
    </source>
</reference>
<dbReference type="Gene3D" id="3.40.395.10">
    <property type="entry name" value="Adenoviral Proteinase, Chain A"/>
    <property type="match status" value="1"/>
</dbReference>
<dbReference type="AlphaFoldDB" id="A0AAD8HXD9"/>
<dbReference type="Proteomes" id="UP001237642">
    <property type="component" value="Unassembled WGS sequence"/>
</dbReference>
<protein>
    <recommendedName>
        <fullName evidence="4">Ubiquitin-like protease family profile domain-containing protein</fullName>
    </recommendedName>
</protein>
<evidence type="ECO:0000313" key="2">
    <source>
        <dbReference type="EMBL" id="KAK1374738.1"/>
    </source>
</evidence>
<evidence type="ECO:0000313" key="3">
    <source>
        <dbReference type="Proteomes" id="UP001237642"/>
    </source>
</evidence>
<evidence type="ECO:0000256" key="1">
    <source>
        <dbReference type="SAM" id="MobiDB-lite"/>
    </source>
</evidence>
<gene>
    <name evidence="2" type="ORF">POM88_030931</name>
</gene>